<dbReference type="PANTHER" id="PTHR42810:SF2">
    <property type="entry name" value="PURINE PERMEASE C1399.01C-RELATED"/>
    <property type="match status" value="1"/>
</dbReference>
<evidence type="ECO:0000256" key="2">
    <source>
        <dbReference type="ARBA" id="ARBA00008821"/>
    </source>
</evidence>
<feature type="transmembrane region" description="Helical" evidence="7">
    <location>
        <begin position="101"/>
        <end position="123"/>
    </location>
</feature>
<reference evidence="8 9" key="1">
    <citation type="submission" date="2022-03" db="EMBL/GenBank/DDBJ databases">
        <title>Novel taxa within the pig intestine.</title>
        <authorList>
            <person name="Wylensek D."/>
            <person name="Bishof K."/>
            <person name="Afrizal A."/>
            <person name="Clavel T."/>
        </authorList>
    </citation>
    <scope>NUCLEOTIDE SEQUENCE [LARGE SCALE GENOMIC DNA]</scope>
    <source>
        <strain evidence="8 9">Cla-KB-P134</strain>
    </source>
</reference>
<dbReference type="RefSeq" id="WP_320326255.1">
    <property type="nucleotide sequence ID" value="NZ_JALBUS010000015.1"/>
</dbReference>
<evidence type="ECO:0000256" key="5">
    <source>
        <dbReference type="ARBA" id="ARBA00022989"/>
    </source>
</evidence>
<organism evidence="8 9">
    <name type="scientific">Absicoccus intestinalis</name>
    <dbReference type="NCBI Taxonomy" id="2926319"/>
    <lineage>
        <taxon>Bacteria</taxon>
        <taxon>Bacillati</taxon>
        <taxon>Bacillota</taxon>
        <taxon>Erysipelotrichia</taxon>
        <taxon>Erysipelotrichales</taxon>
        <taxon>Erysipelotrichaceae</taxon>
        <taxon>Absicoccus</taxon>
    </lineage>
</organism>
<feature type="transmembrane region" description="Helical" evidence="7">
    <location>
        <begin position="407"/>
        <end position="427"/>
    </location>
</feature>
<feature type="transmembrane region" description="Helical" evidence="7">
    <location>
        <begin position="76"/>
        <end position="95"/>
    </location>
</feature>
<dbReference type="EMBL" id="JALBUS010000015">
    <property type="protein sequence ID" value="MDX8417989.1"/>
    <property type="molecule type" value="Genomic_DNA"/>
</dbReference>
<feature type="transmembrane region" description="Helical" evidence="7">
    <location>
        <begin position="161"/>
        <end position="181"/>
    </location>
</feature>
<evidence type="ECO:0000256" key="6">
    <source>
        <dbReference type="ARBA" id="ARBA00023136"/>
    </source>
</evidence>
<feature type="transmembrane region" description="Helical" evidence="7">
    <location>
        <begin position="130"/>
        <end position="155"/>
    </location>
</feature>
<feature type="transmembrane region" description="Helical" evidence="7">
    <location>
        <begin position="338"/>
        <end position="364"/>
    </location>
</feature>
<feature type="transmembrane region" description="Helical" evidence="7">
    <location>
        <begin position="193"/>
        <end position="212"/>
    </location>
</feature>
<proteinExistence type="inferred from homology"/>
<feature type="transmembrane region" description="Helical" evidence="7">
    <location>
        <begin position="376"/>
        <end position="395"/>
    </location>
</feature>
<evidence type="ECO:0000256" key="4">
    <source>
        <dbReference type="ARBA" id="ARBA00022692"/>
    </source>
</evidence>
<keyword evidence="3" id="KW-0813">Transport</keyword>
<gene>
    <name evidence="8" type="ORF">MOZ64_09100</name>
</gene>
<keyword evidence="6 7" id="KW-0472">Membrane</keyword>
<protein>
    <submittedName>
        <fullName evidence="8">Purine/pyrimidine permease</fullName>
    </submittedName>
</protein>
<feature type="transmembrane region" description="Helical" evidence="7">
    <location>
        <begin position="242"/>
        <end position="262"/>
    </location>
</feature>
<comment type="subcellular location">
    <subcellularLocation>
        <location evidence="1">Membrane</location>
        <topology evidence="1">Multi-pass membrane protein</topology>
    </subcellularLocation>
</comment>
<dbReference type="PANTHER" id="PTHR42810">
    <property type="entry name" value="PURINE PERMEASE C1399.01C-RELATED"/>
    <property type="match status" value="1"/>
</dbReference>
<dbReference type="InterPro" id="IPR006043">
    <property type="entry name" value="NCS2"/>
</dbReference>
<keyword evidence="5 7" id="KW-1133">Transmembrane helix</keyword>
<feature type="transmembrane region" description="Helical" evidence="7">
    <location>
        <begin position="314"/>
        <end position="332"/>
    </location>
</feature>
<evidence type="ECO:0000256" key="1">
    <source>
        <dbReference type="ARBA" id="ARBA00004141"/>
    </source>
</evidence>
<evidence type="ECO:0000313" key="9">
    <source>
        <dbReference type="Proteomes" id="UP001285244"/>
    </source>
</evidence>
<evidence type="ECO:0000313" key="8">
    <source>
        <dbReference type="EMBL" id="MDX8417989.1"/>
    </source>
</evidence>
<dbReference type="NCBIfam" id="NF037981">
    <property type="entry name" value="NCS2_1"/>
    <property type="match status" value="1"/>
</dbReference>
<evidence type="ECO:0000256" key="7">
    <source>
        <dbReference type="SAM" id="Phobius"/>
    </source>
</evidence>
<comment type="similarity">
    <text evidence="2">Belongs to the nucleobase:cation symporter-2 (NCS2) (TC 2.A.40) family.</text>
</comment>
<keyword evidence="9" id="KW-1185">Reference proteome</keyword>
<dbReference type="Proteomes" id="UP001285244">
    <property type="component" value="Unassembled WGS sequence"/>
</dbReference>
<dbReference type="Pfam" id="PF00860">
    <property type="entry name" value="Xan_ur_permease"/>
    <property type="match status" value="1"/>
</dbReference>
<comment type="caution">
    <text evidence="8">The sequence shown here is derived from an EMBL/GenBank/DDBJ whole genome shotgun (WGS) entry which is preliminary data.</text>
</comment>
<keyword evidence="4 7" id="KW-0812">Transmembrane</keyword>
<feature type="transmembrane region" description="Helical" evidence="7">
    <location>
        <begin position="21"/>
        <end position="45"/>
    </location>
</feature>
<name>A0ABU4WRH0_9FIRM</name>
<sequence>MKQKADLIVGINEHVSPGRAIFLGFQHILSMDLYVFPILLAGMIGLSGSDASYLIQMCFFTCGLATIIQTGLGIQLPVVQGSSFVALSALAAIGSTQGMDVLVGSLIPGAILLCLLGVTKVFAKIIHRCVPAYIGGLVIMIVGISLTSTAASGVISNSGGLLNNLIPGLSAMIVLLILNVYGYKTQYKHKYISLFSVIFALVIGCVVSGFMGTLHFDAVGQAAWFQIPSIFHYGLPQFDASSCILMIFIYFIVLIETTGVWFTVSDVTGEELTDERLNRAVIGEGIGCLLGACFGGTPLTGYSSNAGVISITKIGSRSVVITCGILLSLMGLCPKLMAVIASVPGCVISGVFLVICQILIANGLKIVMKEEMSQKRILVIGLSIVFNVSSMVISADAMASFPTVVQYFLSSGTAVGGLSAVLLNLILPEEAPALKQKEVNAE</sequence>
<evidence type="ECO:0000256" key="3">
    <source>
        <dbReference type="ARBA" id="ARBA00022448"/>
    </source>
</evidence>
<accession>A0ABU4WRH0</accession>